<protein>
    <recommendedName>
        <fullName evidence="1">Ribbon-helix-helix protein CopG domain-containing protein</fullName>
    </recommendedName>
</protein>
<evidence type="ECO:0000313" key="3">
    <source>
        <dbReference type="Proteomes" id="UP000002439"/>
    </source>
</evidence>
<sequence length="111" mass="12962">MWIHADASSTVLITFDIVWQYYLGTTFINTGIKDHMPRSKSQDKMSLISVHVPKKMLEELDELVRRGIFPNRSEAIRAALRDLLYKEVFKVKTAREEEKEEELPISLVRGR</sequence>
<dbReference type="STRING" id="178306.PAE1443"/>
<reference evidence="2 3" key="1">
    <citation type="journal article" date="2002" name="Proc. Natl. Acad. Sci. U.S.A.">
        <title>Genome sequence of the hyperthermophilic crenarchaeon Pyrobaculum aerophilum.</title>
        <authorList>
            <person name="Fitz-Gibbon S.T."/>
            <person name="Ladner H."/>
            <person name="Kim U.J."/>
            <person name="Stetter K.O."/>
            <person name="Simon M.I."/>
            <person name="Miller J.H."/>
        </authorList>
    </citation>
    <scope>NUCLEOTIDE SEQUENCE [LARGE SCALE GENOMIC DNA]</scope>
    <source>
        <strain evidence="3">ATCC 51768 / DSM 7523 / JCM 9630 / CIP 104966 / NBRC 100827 / IM2</strain>
    </source>
</reference>
<dbReference type="PATRIC" id="fig|178306.9.peg.1070"/>
<dbReference type="HOGENOM" id="CLU_172284_0_0_2"/>
<dbReference type="EnsemblBacteria" id="AAL63489">
    <property type="protein sequence ID" value="AAL63489"/>
    <property type="gene ID" value="PAE1443"/>
</dbReference>
<gene>
    <name evidence="2" type="ordered locus">PAE1443</name>
</gene>
<dbReference type="PANTHER" id="PTHR36215">
    <property type="entry name" value="BLL4998 PROTEIN"/>
    <property type="match status" value="1"/>
</dbReference>
<dbReference type="Gene3D" id="1.10.1220.10">
    <property type="entry name" value="Met repressor-like"/>
    <property type="match status" value="1"/>
</dbReference>
<proteinExistence type="predicted"/>
<dbReference type="PANTHER" id="PTHR36215:SF1">
    <property type="entry name" value="BLL4998 PROTEIN"/>
    <property type="match status" value="1"/>
</dbReference>
<dbReference type="GO" id="GO:0006355">
    <property type="term" value="P:regulation of DNA-templated transcription"/>
    <property type="evidence" value="ECO:0007669"/>
    <property type="project" value="InterPro"/>
</dbReference>
<evidence type="ECO:0000259" key="1">
    <source>
        <dbReference type="Pfam" id="PF01402"/>
    </source>
</evidence>
<evidence type="ECO:0000313" key="2">
    <source>
        <dbReference type="EMBL" id="AAL63489.1"/>
    </source>
</evidence>
<dbReference type="CDD" id="cd22231">
    <property type="entry name" value="RHH_NikR_HicB-like"/>
    <property type="match status" value="1"/>
</dbReference>
<keyword evidence="3" id="KW-1185">Reference proteome</keyword>
<dbReference type="Proteomes" id="UP000002439">
    <property type="component" value="Chromosome"/>
</dbReference>
<name>Q8ZX60_PYRAE</name>
<dbReference type="eggNOG" id="arCOG01009">
    <property type="taxonomic scope" value="Archaea"/>
</dbReference>
<dbReference type="InterPro" id="IPR002145">
    <property type="entry name" value="CopG"/>
</dbReference>
<accession>Q8ZX60</accession>
<organism evidence="2 3">
    <name type="scientific">Pyrobaculum aerophilum (strain ATCC 51768 / DSM 7523 / JCM 9630 / CIP 104966 / NBRC 100827 / IM2)</name>
    <dbReference type="NCBI Taxonomy" id="178306"/>
    <lineage>
        <taxon>Archaea</taxon>
        <taxon>Thermoproteota</taxon>
        <taxon>Thermoprotei</taxon>
        <taxon>Thermoproteales</taxon>
        <taxon>Thermoproteaceae</taxon>
        <taxon>Pyrobaculum</taxon>
    </lineage>
</organism>
<feature type="domain" description="Ribbon-helix-helix protein CopG" evidence="1">
    <location>
        <begin position="48"/>
        <end position="87"/>
    </location>
</feature>
<dbReference type="InterPro" id="IPR010985">
    <property type="entry name" value="Ribbon_hlx_hlx"/>
</dbReference>
<dbReference type="EMBL" id="AE009441">
    <property type="protein sequence ID" value="AAL63489.1"/>
    <property type="molecule type" value="Genomic_DNA"/>
</dbReference>
<dbReference type="Pfam" id="PF01402">
    <property type="entry name" value="RHH_1"/>
    <property type="match status" value="1"/>
</dbReference>
<dbReference type="InParanoid" id="Q8ZX60"/>
<dbReference type="AlphaFoldDB" id="Q8ZX60"/>
<dbReference type="KEGG" id="pai:PAE1443"/>
<dbReference type="InterPro" id="IPR013321">
    <property type="entry name" value="Arc_rbn_hlx_hlx"/>
</dbReference>
<dbReference type="SUPFAM" id="SSF47598">
    <property type="entry name" value="Ribbon-helix-helix"/>
    <property type="match status" value="1"/>
</dbReference>